<feature type="transmembrane region" description="Helical" evidence="5">
    <location>
        <begin position="93"/>
        <end position="113"/>
    </location>
</feature>
<comment type="subcellular location">
    <subcellularLocation>
        <location evidence="1">Membrane</location>
        <topology evidence="1">Multi-pass membrane protein</topology>
    </subcellularLocation>
</comment>
<comment type="caution">
    <text evidence="6">The sequence shown here is derived from an EMBL/GenBank/DDBJ whole genome shotgun (WGS) entry which is preliminary data.</text>
</comment>
<evidence type="ECO:0000256" key="1">
    <source>
        <dbReference type="ARBA" id="ARBA00004141"/>
    </source>
</evidence>
<keyword evidence="7" id="KW-1185">Reference proteome</keyword>
<proteinExistence type="predicted"/>
<keyword evidence="4 5" id="KW-0472">Membrane</keyword>
<evidence type="ECO:0000313" key="6">
    <source>
        <dbReference type="EMBL" id="MDT0644818.1"/>
    </source>
</evidence>
<dbReference type="Pfam" id="PF09912">
    <property type="entry name" value="DUF2141"/>
    <property type="match status" value="1"/>
</dbReference>
<dbReference type="Pfam" id="PF07681">
    <property type="entry name" value="DoxX"/>
    <property type="match status" value="1"/>
</dbReference>
<feature type="transmembrane region" description="Helical" evidence="5">
    <location>
        <begin position="6"/>
        <end position="22"/>
    </location>
</feature>
<sequence length="297" mass="33871">MAFFLGLLSITLLIFLFARLLWKKESVDFWTAGRWAMTVMMIQTGFIHLINPDSLVYMIRDILPFPKQLILISGISEIILGLGLIWRRTRRLSAWLLIAQLIAMFPANINVAVNNLGAPGGLPSDPLYTWSRLLFQPVYIWWVYRTSIVSRGKSFIQISGLALLSLFLLSYDRSYSGYSCRVEVINLPEVSGTLYLGWYDREKDFTRISSSVYNKKVKVFSGTSITVDFEDLRPGIYAISMFYDTNGNGILDKNFIGIPMEPYGFSNNVRPALRAPTFQESRFSLINGSKIIIKLRD</sequence>
<evidence type="ECO:0000256" key="4">
    <source>
        <dbReference type="ARBA" id="ARBA00023136"/>
    </source>
</evidence>
<feature type="transmembrane region" description="Helical" evidence="5">
    <location>
        <begin position="154"/>
        <end position="171"/>
    </location>
</feature>
<keyword evidence="2 5" id="KW-0812">Transmembrane</keyword>
<evidence type="ECO:0000313" key="7">
    <source>
        <dbReference type="Proteomes" id="UP001262889"/>
    </source>
</evidence>
<evidence type="ECO:0000256" key="3">
    <source>
        <dbReference type="ARBA" id="ARBA00022989"/>
    </source>
</evidence>
<accession>A0ABU3CEZ3</accession>
<dbReference type="EMBL" id="JAVRHQ010000036">
    <property type="protein sequence ID" value="MDT0644818.1"/>
    <property type="molecule type" value="Genomic_DNA"/>
</dbReference>
<name>A0ABU3CEZ3_9FLAO</name>
<dbReference type="PANTHER" id="PTHR36974:SF1">
    <property type="entry name" value="DOXX FAMILY MEMBRANE PROTEIN"/>
    <property type="match status" value="1"/>
</dbReference>
<feature type="transmembrane region" description="Helical" evidence="5">
    <location>
        <begin position="69"/>
        <end position="86"/>
    </location>
</feature>
<dbReference type="Proteomes" id="UP001262889">
    <property type="component" value="Unassembled WGS sequence"/>
</dbReference>
<keyword evidence="3 5" id="KW-1133">Transmembrane helix</keyword>
<dbReference type="RefSeq" id="WP_311536433.1">
    <property type="nucleotide sequence ID" value="NZ_JAVRHQ010000036.1"/>
</dbReference>
<dbReference type="PANTHER" id="PTHR36974">
    <property type="entry name" value="MEMBRANE PROTEIN-RELATED"/>
    <property type="match status" value="1"/>
</dbReference>
<reference evidence="6 7" key="1">
    <citation type="submission" date="2023-09" db="EMBL/GenBank/DDBJ databases">
        <authorList>
            <person name="Rey-Velasco X."/>
        </authorList>
    </citation>
    <scope>NUCLEOTIDE SEQUENCE [LARGE SCALE GENOMIC DNA]</scope>
    <source>
        <strain evidence="6 7">F363</strain>
    </source>
</reference>
<evidence type="ECO:0000256" key="2">
    <source>
        <dbReference type="ARBA" id="ARBA00022692"/>
    </source>
</evidence>
<organism evidence="6 7">
    <name type="scientific">Autumnicola tepida</name>
    <dbReference type="NCBI Taxonomy" id="3075595"/>
    <lineage>
        <taxon>Bacteria</taxon>
        <taxon>Pseudomonadati</taxon>
        <taxon>Bacteroidota</taxon>
        <taxon>Flavobacteriia</taxon>
        <taxon>Flavobacteriales</taxon>
        <taxon>Flavobacteriaceae</taxon>
        <taxon>Autumnicola</taxon>
    </lineage>
</organism>
<gene>
    <name evidence="6" type="ORF">RM553_18400</name>
</gene>
<dbReference type="InterPro" id="IPR032808">
    <property type="entry name" value="DoxX"/>
</dbReference>
<protein>
    <submittedName>
        <fullName evidence="6">DUF2141 domain-containing protein</fullName>
    </submittedName>
</protein>
<evidence type="ECO:0000256" key="5">
    <source>
        <dbReference type="SAM" id="Phobius"/>
    </source>
</evidence>
<dbReference type="InterPro" id="IPR018673">
    <property type="entry name" value="DUF2141"/>
</dbReference>